<sequence length="193" mass="21091">MSVLGRFGEPLIKFRFARQDKSLPAKTGNGGHLRVVLRADNHHRTVPAVRVGYNRMDLCHVWAGGVVDHTAGPRLQSLNSNPAFPMGANDYGTPVRHFLRTVNAFHPQLGQTSDNVVVMDDGTQHIGALVVALRCLLRDFHSALYSVTEAGCFRKNDIHAATCSPRARMRCIRSSAMAWYSSGEALLPATSGV</sequence>
<reference evidence="1" key="1">
    <citation type="submission" date="2019-08" db="EMBL/GenBank/DDBJ databases">
        <authorList>
            <person name="Kucharzyk K."/>
            <person name="Murdoch R.W."/>
            <person name="Higgins S."/>
            <person name="Loffler F."/>
        </authorList>
    </citation>
    <scope>NUCLEOTIDE SEQUENCE</scope>
</reference>
<organism evidence="1">
    <name type="scientific">bioreactor metagenome</name>
    <dbReference type="NCBI Taxonomy" id="1076179"/>
    <lineage>
        <taxon>unclassified sequences</taxon>
        <taxon>metagenomes</taxon>
        <taxon>ecological metagenomes</taxon>
    </lineage>
</organism>
<gene>
    <name evidence="1" type="ORF">SDC9_60789</name>
</gene>
<protein>
    <submittedName>
        <fullName evidence="1">Uncharacterized protein</fullName>
    </submittedName>
</protein>
<proteinExistence type="predicted"/>
<evidence type="ECO:0000313" key="1">
    <source>
        <dbReference type="EMBL" id="MPM14427.1"/>
    </source>
</evidence>
<name>A0A644XET3_9ZZZZ</name>
<dbReference type="EMBL" id="VSSQ01002277">
    <property type="protein sequence ID" value="MPM14427.1"/>
    <property type="molecule type" value="Genomic_DNA"/>
</dbReference>
<accession>A0A644XET3</accession>
<dbReference type="AlphaFoldDB" id="A0A644XET3"/>
<comment type="caution">
    <text evidence="1">The sequence shown here is derived from an EMBL/GenBank/DDBJ whole genome shotgun (WGS) entry which is preliminary data.</text>
</comment>